<feature type="transmembrane region" description="Helical" evidence="1">
    <location>
        <begin position="99"/>
        <end position="119"/>
    </location>
</feature>
<dbReference type="Proteomes" id="UP001489004">
    <property type="component" value="Unassembled WGS sequence"/>
</dbReference>
<accession>A0AAW1Q5T0</accession>
<organism evidence="2 3">
    <name type="scientific">[Myrmecia] bisecta</name>
    <dbReference type="NCBI Taxonomy" id="41462"/>
    <lineage>
        <taxon>Eukaryota</taxon>
        <taxon>Viridiplantae</taxon>
        <taxon>Chlorophyta</taxon>
        <taxon>core chlorophytes</taxon>
        <taxon>Trebouxiophyceae</taxon>
        <taxon>Trebouxiales</taxon>
        <taxon>Trebouxiaceae</taxon>
        <taxon>Myrmecia</taxon>
    </lineage>
</organism>
<sequence>MQLFQAALSLRPSDDEARAALYNSACCYVKLKQWQPAADAVVKAVNDHNLKLEVAIKDPDLRQLRERREWLDALEEVQGGLSTRALVGLRSEAKAPFRLTRLILTGGLLAGAGLGLFIITARLVAALKGGEGAPDLTETLKNFTINSGAVAVLGFVLYRDIQGGSRDKQVVEREESLARLQIQLNNDRVVPLAKFRGTRRPVLLAGNRSYVARAMKAAEPFREQLATRGVALVPIYLSEEDPDEQIRALRAEFSGKASGKGFAKTAPKLPESATVSKADQKWELKAYGTDEWIAWVATQLKAAGKAESGNAYIQVQLDGTVRSSGLGIPPWQKFIDDLAELDSVRTKMTDGIGPARW</sequence>
<dbReference type="InterPro" id="IPR021883">
    <property type="entry name" value="LPA1-like"/>
</dbReference>
<evidence type="ECO:0000256" key="1">
    <source>
        <dbReference type="SAM" id="Phobius"/>
    </source>
</evidence>
<name>A0AAW1Q5T0_9CHLO</name>
<proteinExistence type="predicted"/>
<dbReference type="EMBL" id="JALJOR010000005">
    <property type="protein sequence ID" value="KAK9816632.1"/>
    <property type="molecule type" value="Genomic_DNA"/>
</dbReference>
<dbReference type="PANTHER" id="PTHR35498">
    <property type="entry name" value="PROTEIN LOW PSII ACCUMULATION 1, CHLOROPLASTIC"/>
    <property type="match status" value="1"/>
</dbReference>
<dbReference type="Pfam" id="PF11998">
    <property type="entry name" value="DUF3493"/>
    <property type="match status" value="1"/>
</dbReference>
<protein>
    <submittedName>
        <fullName evidence="2">Uncharacterized protein</fullName>
    </submittedName>
</protein>
<comment type="caution">
    <text evidence="2">The sequence shown here is derived from an EMBL/GenBank/DDBJ whole genome shotgun (WGS) entry which is preliminary data.</text>
</comment>
<dbReference type="AlphaFoldDB" id="A0AAW1Q5T0"/>
<keyword evidence="1" id="KW-0472">Membrane</keyword>
<keyword evidence="3" id="KW-1185">Reference proteome</keyword>
<dbReference type="PANTHER" id="PTHR35498:SF4">
    <property type="entry name" value="PROTEIN LOW PSII ACCUMULATION 1, CHLOROPLASTIC"/>
    <property type="match status" value="1"/>
</dbReference>
<keyword evidence="1" id="KW-0812">Transmembrane</keyword>
<evidence type="ECO:0000313" key="2">
    <source>
        <dbReference type="EMBL" id="KAK9816632.1"/>
    </source>
</evidence>
<evidence type="ECO:0000313" key="3">
    <source>
        <dbReference type="Proteomes" id="UP001489004"/>
    </source>
</evidence>
<reference evidence="2 3" key="1">
    <citation type="journal article" date="2024" name="Nat. Commun.">
        <title>Phylogenomics reveals the evolutionary origins of lichenization in chlorophyte algae.</title>
        <authorList>
            <person name="Puginier C."/>
            <person name="Libourel C."/>
            <person name="Otte J."/>
            <person name="Skaloud P."/>
            <person name="Haon M."/>
            <person name="Grisel S."/>
            <person name="Petersen M."/>
            <person name="Berrin J.G."/>
            <person name="Delaux P.M."/>
            <person name="Dal Grande F."/>
            <person name="Keller J."/>
        </authorList>
    </citation>
    <scope>NUCLEOTIDE SEQUENCE [LARGE SCALE GENOMIC DNA]</scope>
    <source>
        <strain evidence="2 3">SAG 2043</strain>
    </source>
</reference>
<keyword evidence="1" id="KW-1133">Transmembrane helix</keyword>
<gene>
    <name evidence="2" type="ORF">WJX72_003075</name>
</gene>